<dbReference type="OrthoDB" id="1416955at2759"/>
<keyword evidence="1" id="KW-0472">Membrane</keyword>
<dbReference type="Gramene" id="ESW05907">
    <property type="protein sequence ID" value="ESW05907"/>
    <property type="gene ID" value="PHAVU_010G002700g"/>
</dbReference>
<sequence length="513" mass="57914">MDGVYGDTISKELAYSMSMMLDCVDNENMDTCSIHLVPEKLRKSKVEAYKPQVVSIGPLHQGKRMELQHMEKIKWRCLLHLLNRASVGADEALKKCGSAMLKLDKVVRASYSVDKLEFDSSDLAKCMVLDGCFLLELLISGSPELDNKIKTTSSDSSPGGHVLRGGKVLSDLTLLENQIPLVVLEVLSSKLFPHVFGGYGDTHGDILIQQLALSILGYDYASLGSRCGKLNVNNFLELVHAFIDNEKGGTKRDVKIPIDSGEDESNRRLKLNRCANELLVAGVTIKGKINAQMEDSNIAAMNRFDMRITFSDGKLEIPQLRITETTEAKWRNFIAWEVNKNKVEKYNGERALSEDMSEARTRFHFLCYAWFFQSLICSVDDVKLLLDREVIWVAVDKKGRRLKSNEDLVDLFCKMSEGVSESDVEETDMDPWISEVILQLNSYRITLCTTATFRIMWHVLKGSLTLFCYNWMRSFRLLRRDYIPTRWKLIAVIAAAAGVILTAAQTFFSARGD</sequence>
<protein>
    <submittedName>
        <fullName evidence="2">Uncharacterized protein</fullName>
    </submittedName>
</protein>
<evidence type="ECO:0000313" key="2">
    <source>
        <dbReference type="EMBL" id="ESW05907.1"/>
    </source>
</evidence>
<reference evidence="3" key="1">
    <citation type="journal article" date="2014" name="Nat. Genet.">
        <title>A reference genome for common bean and genome-wide analysis of dual domestications.</title>
        <authorList>
            <person name="Schmutz J."/>
            <person name="McClean P.E."/>
            <person name="Mamidi S."/>
            <person name="Wu G.A."/>
            <person name="Cannon S.B."/>
            <person name="Grimwood J."/>
            <person name="Jenkins J."/>
            <person name="Shu S."/>
            <person name="Song Q."/>
            <person name="Chavarro C."/>
            <person name="Torres-Torres M."/>
            <person name="Geffroy V."/>
            <person name="Moghaddam S.M."/>
            <person name="Gao D."/>
            <person name="Abernathy B."/>
            <person name="Barry K."/>
            <person name="Blair M."/>
            <person name="Brick M.A."/>
            <person name="Chovatia M."/>
            <person name="Gepts P."/>
            <person name="Goodstein D.M."/>
            <person name="Gonzales M."/>
            <person name="Hellsten U."/>
            <person name="Hyten D.L."/>
            <person name="Jia G."/>
            <person name="Kelly J.D."/>
            <person name="Kudrna D."/>
            <person name="Lee R."/>
            <person name="Richard M.M."/>
            <person name="Miklas P.N."/>
            <person name="Osorno J.M."/>
            <person name="Rodrigues J."/>
            <person name="Thareau V."/>
            <person name="Urrea C.A."/>
            <person name="Wang M."/>
            <person name="Yu Y."/>
            <person name="Zhang M."/>
            <person name="Wing R.A."/>
            <person name="Cregan P.B."/>
            <person name="Rokhsar D.S."/>
            <person name="Jackson S.A."/>
        </authorList>
    </citation>
    <scope>NUCLEOTIDE SEQUENCE [LARGE SCALE GENOMIC DNA]</scope>
    <source>
        <strain evidence="3">cv. G19833</strain>
    </source>
</reference>
<dbReference type="InterPro" id="IPR004158">
    <property type="entry name" value="DUF247_pln"/>
</dbReference>
<dbReference type="eggNOG" id="ENOG502R8IS">
    <property type="taxonomic scope" value="Eukaryota"/>
</dbReference>
<evidence type="ECO:0000313" key="3">
    <source>
        <dbReference type="Proteomes" id="UP000000226"/>
    </source>
</evidence>
<dbReference type="PANTHER" id="PTHR31170">
    <property type="entry name" value="BNAC04G53230D PROTEIN"/>
    <property type="match status" value="1"/>
</dbReference>
<dbReference type="STRING" id="3885.V7AJX7"/>
<dbReference type="PANTHER" id="PTHR31170:SF20">
    <property type="entry name" value="DUF247 DOMAIN PROTEIN"/>
    <property type="match status" value="1"/>
</dbReference>
<dbReference type="AlphaFoldDB" id="V7AJX7"/>
<accession>V7AJX7</accession>
<name>V7AJX7_PHAVU</name>
<feature type="transmembrane region" description="Helical" evidence="1">
    <location>
        <begin position="451"/>
        <end position="469"/>
    </location>
</feature>
<proteinExistence type="predicted"/>
<dbReference type="Proteomes" id="UP000000226">
    <property type="component" value="Chromosome 10"/>
</dbReference>
<dbReference type="OMA" id="FIAWEVN"/>
<organism evidence="2 3">
    <name type="scientific">Phaseolus vulgaris</name>
    <name type="common">Kidney bean</name>
    <name type="synonym">French bean</name>
    <dbReference type="NCBI Taxonomy" id="3885"/>
    <lineage>
        <taxon>Eukaryota</taxon>
        <taxon>Viridiplantae</taxon>
        <taxon>Streptophyta</taxon>
        <taxon>Embryophyta</taxon>
        <taxon>Tracheophyta</taxon>
        <taxon>Spermatophyta</taxon>
        <taxon>Magnoliopsida</taxon>
        <taxon>eudicotyledons</taxon>
        <taxon>Gunneridae</taxon>
        <taxon>Pentapetalae</taxon>
        <taxon>rosids</taxon>
        <taxon>fabids</taxon>
        <taxon>Fabales</taxon>
        <taxon>Fabaceae</taxon>
        <taxon>Papilionoideae</taxon>
        <taxon>50 kb inversion clade</taxon>
        <taxon>NPAAA clade</taxon>
        <taxon>indigoferoid/millettioid clade</taxon>
        <taxon>Phaseoleae</taxon>
        <taxon>Phaseolus</taxon>
    </lineage>
</organism>
<dbReference type="Pfam" id="PF03140">
    <property type="entry name" value="DUF247"/>
    <property type="match status" value="1"/>
</dbReference>
<keyword evidence="1" id="KW-0812">Transmembrane</keyword>
<gene>
    <name evidence="2" type="ORF">PHAVU_010G002700g</name>
</gene>
<keyword evidence="1" id="KW-1133">Transmembrane helix</keyword>
<keyword evidence="3" id="KW-1185">Reference proteome</keyword>
<feature type="transmembrane region" description="Helical" evidence="1">
    <location>
        <begin position="489"/>
        <end position="508"/>
    </location>
</feature>
<dbReference type="EMBL" id="CM002297">
    <property type="protein sequence ID" value="ESW05907.1"/>
    <property type="molecule type" value="Genomic_DNA"/>
</dbReference>
<evidence type="ECO:0000256" key="1">
    <source>
        <dbReference type="SAM" id="Phobius"/>
    </source>
</evidence>